<accession>A0AAV0GGT9</accession>
<dbReference type="AlphaFoldDB" id="A0AAV0GGT9"/>
<reference evidence="2" key="1">
    <citation type="submission" date="2022-07" db="EMBL/GenBank/DDBJ databases">
        <authorList>
            <person name="Macas J."/>
            <person name="Novak P."/>
            <person name="Neumann P."/>
        </authorList>
    </citation>
    <scope>NUCLEOTIDE SEQUENCE</scope>
</reference>
<dbReference type="GO" id="GO:0046983">
    <property type="term" value="F:protein dimerization activity"/>
    <property type="evidence" value="ECO:0007669"/>
    <property type="project" value="InterPro"/>
</dbReference>
<dbReference type="Pfam" id="PF05699">
    <property type="entry name" value="Dimer_Tnp_hAT"/>
    <property type="match status" value="1"/>
</dbReference>
<proteinExistence type="predicted"/>
<keyword evidence="3" id="KW-1185">Reference proteome</keyword>
<dbReference type="Proteomes" id="UP001152523">
    <property type="component" value="Unassembled WGS sequence"/>
</dbReference>
<gene>
    <name evidence="2" type="ORF">CEPIT_LOCUS43348</name>
</gene>
<dbReference type="InterPro" id="IPR012337">
    <property type="entry name" value="RNaseH-like_sf"/>
</dbReference>
<protein>
    <recommendedName>
        <fullName evidence="1">HAT C-terminal dimerisation domain-containing protein</fullName>
    </recommendedName>
</protein>
<evidence type="ECO:0000313" key="3">
    <source>
        <dbReference type="Proteomes" id="UP001152523"/>
    </source>
</evidence>
<comment type="caution">
    <text evidence="2">The sequence shown here is derived from an EMBL/GenBank/DDBJ whole genome shotgun (WGS) entry which is preliminary data.</text>
</comment>
<name>A0AAV0GGT9_9ASTE</name>
<evidence type="ECO:0000313" key="2">
    <source>
        <dbReference type="EMBL" id="CAH9146933.1"/>
    </source>
</evidence>
<feature type="domain" description="HAT C-terminal dimerisation" evidence="1">
    <location>
        <begin position="57"/>
        <end position="105"/>
    </location>
</feature>
<dbReference type="SUPFAM" id="SSF53098">
    <property type="entry name" value="Ribonuclease H-like"/>
    <property type="match status" value="1"/>
</dbReference>
<dbReference type="EMBL" id="CAMAPF010001118">
    <property type="protein sequence ID" value="CAH9146933.1"/>
    <property type="molecule type" value="Genomic_DNA"/>
</dbReference>
<sequence length="136" mass="16260">MGYYLNPRCYYADNFSTQPEVKLGLFHCLEKLILSREDRAKADLQCSTFHNQEVERWIQYGDGTPELQTFAIEVLHLTCSSSDCERNWSTFNQVHTKRRNHLTTIRMNSFVYIMFNKRLKHRHLKLRSLTNEKENL</sequence>
<organism evidence="2 3">
    <name type="scientific">Cuscuta epithymum</name>
    <dbReference type="NCBI Taxonomy" id="186058"/>
    <lineage>
        <taxon>Eukaryota</taxon>
        <taxon>Viridiplantae</taxon>
        <taxon>Streptophyta</taxon>
        <taxon>Embryophyta</taxon>
        <taxon>Tracheophyta</taxon>
        <taxon>Spermatophyta</taxon>
        <taxon>Magnoliopsida</taxon>
        <taxon>eudicotyledons</taxon>
        <taxon>Gunneridae</taxon>
        <taxon>Pentapetalae</taxon>
        <taxon>asterids</taxon>
        <taxon>lamiids</taxon>
        <taxon>Solanales</taxon>
        <taxon>Convolvulaceae</taxon>
        <taxon>Cuscuteae</taxon>
        <taxon>Cuscuta</taxon>
        <taxon>Cuscuta subgen. Cuscuta</taxon>
    </lineage>
</organism>
<evidence type="ECO:0000259" key="1">
    <source>
        <dbReference type="Pfam" id="PF05699"/>
    </source>
</evidence>
<dbReference type="InterPro" id="IPR008906">
    <property type="entry name" value="HATC_C_dom"/>
</dbReference>